<evidence type="ECO:0000313" key="3">
    <source>
        <dbReference type="Proteomes" id="UP001483337"/>
    </source>
</evidence>
<evidence type="ECO:0008006" key="4">
    <source>
        <dbReference type="Google" id="ProtNLM"/>
    </source>
</evidence>
<evidence type="ECO:0000256" key="1">
    <source>
        <dbReference type="SAM" id="Phobius"/>
    </source>
</evidence>
<accession>A0ABZ2URP6</accession>
<dbReference type="EMBL" id="CP150886">
    <property type="protein sequence ID" value="WZB88054.1"/>
    <property type="molecule type" value="Genomic_DNA"/>
</dbReference>
<dbReference type="Proteomes" id="UP001483337">
    <property type="component" value="Chromosome"/>
</dbReference>
<dbReference type="RefSeq" id="WP_353930963.1">
    <property type="nucleotide sequence ID" value="NZ_CP150886.1"/>
</dbReference>
<evidence type="ECO:0000313" key="2">
    <source>
        <dbReference type="EMBL" id="WZB88054.1"/>
    </source>
</evidence>
<keyword evidence="1" id="KW-0812">Transmembrane</keyword>
<proteinExistence type="predicted"/>
<protein>
    <recommendedName>
        <fullName evidence="4">TMhelix containing protein</fullName>
    </recommendedName>
</protein>
<sequence>MTTERATMLITILTIVTQVALFLVSGGFTVGGKLTAIDSEIKILRQEIMGQNQVQDYRIERLEGL</sequence>
<organism evidence="2 3">
    <name type="scientific">Okeanomitos corallinicola TIOX110</name>
    <dbReference type="NCBI Taxonomy" id="3133117"/>
    <lineage>
        <taxon>Bacteria</taxon>
        <taxon>Bacillati</taxon>
        <taxon>Cyanobacteriota</taxon>
        <taxon>Cyanophyceae</taxon>
        <taxon>Nostocales</taxon>
        <taxon>Aphanizomenonaceae</taxon>
        <taxon>Okeanomitos</taxon>
    </lineage>
</organism>
<keyword evidence="1" id="KW-0472">Membrane</keyword>
<keyword evidence="1" id="KW-1133">Transmembrane helix</keyword>
<keyword evidence="3" id="KW-1185">Reference proteome</keyword>
<name>A0ABZ2URP6_9CYAN</name>
<gene>
    <name evidence="2" type="ORF">WJM97_22335</name>
</gene>
<feature type="transmembrane region" description="Helical" evidence="1">
    <location>
        <begin position="6"/>
        <end position="24"/>
    </location>
</feature>
<reference evidence="2 3" key="1">
    <citation type="submission" date="2024-04" db="EMBL/GenBank/DDBJ databases">
        <title>Okeanomitos corallinicola gen. &amp; sp. nov. (Nostocales, Cyanobacteria), a new toxic marine heterocyst-forming cyanobacterium from a coral reef.</title>
        <authorList>
            <person name="Li H."/>
            <person name="Li R."/>
            <person name="Kang J."/>
            <person name="Hii K.S."/>
            <person name="Mohamed H.F."/>
            <person name="Xu X."/>
            <person name="Luo Z."/>
        </authorList>
    </citation>
    <scope>NUCLEOTIDE SEQUENCE [LARGE SCALE GENOMIC DNA]</scope>
    <source>
        <strain evidence="2 3">TIOX110</strain>
    </source>
</reference>